<dbReference type="Proteomes" id="UP001057498">
    <property type="component" value="Chromosome"/>
</dbReference>
<proteinExistence type="predicted"/>
<name>A0ABN6PEG8_9BURK</name>
<dbReference type="PANTHER" id="PTHR43433">
    <property type="entry name" value="HYDROLASE, ALPHA/BETA FOLD FAMILY PROTEIN"/>
    <property type="match status" value="1"/>
</dbReference>
<evidence type="ECO:0000313" key="2">
    <source>
        <dbReference type="EMBL" id="BDI03406.1"/>
    </source>
</evidence>
<gene>
    <name evidence="2" type="ORF">CATMQ487_03760</name>
</gene>
<dbReference type="PANTHER" id="PTHR43433:SF5">
    <property type="entry name" value="AB HYDROLASE-1 DOMAIN-CONTAINING PROTEIN"/>
    <property type="match status" value="1"/>
</dbReference>
<dbReference type="RefSeq" id="WP_251971697.1">
    <property type="nucleotide sequence ID" value="NZ_AP025730.1"/>
</dbReference>
<dbReference type="EMBL" id="AP025730">
    <property type="protein sequence ID" value="BDI03406.1"/>
    <property type="molecule type" value="Genomic_DNA"/>
</dbReference>
<evidence type="ECO:0000313" key="3">
    <source>
        <dbReference type="Proteomes" id="UP001057498"/>
    </source>
</evidence>
<dbReference type="Gene3D" id="3.40.50.1820">
    <property type="entry name" value="alpha/beta hydrolase"/>
    <property type="match status" value="1"/>
</dbReference>
<dbReference type="GO" id="GO:0016787">
    <property type="term" value="F:hydrolase activity"/>
    <property type="evidence" value="ECO:0007669"/>
    <property type="project" value="UniProtKB-KW"/>
</dbReference>
<accession>A0ABN6PEG8</accession>
<feature type="domain" description="AB hydrolase-1" evidence="1">
    <location>
        <begin position="38"/>
        <end position="262"/>
    </location>
</feature>
<reference evidence="2" key="1">
    <citation type="submission" date="2022-04" db="EMBL/GenBank/DDBJ databases">
        <title>Whole genome sequence of Sphaerotilus sp. FB-5.</title>
        <authorList>
            <person name="Takeda M."/>
            <person name="Narihara S."/>
            <person name="Akimoto M."/>
            <person name="Akimoto R."/>
            <person name="Nishiyashiki S."/>
            <person name="Murakami T."/>
        </authorList>
    </citation>
    <scope>NUCLEOTIDE SEQUENCE</scope>
    <source>
        <strain evidence="2">FB-5</strain>
    </source>
</reference>
<dbReference type="InterPro" id="IPR050471">
    <property type="entry name" value="AB_hydrolase"/>
</dbReference>
<sequence>MSPLSLPSSTPSPEPPAWVLLRGLTRDRRHWGDFPLRLREALAATAHGPAGVAQVVAPDLAGNGARWQEPSPATVPAMVDDLRAVLRELGLSPPYRVLAMSLGAMVAIEWARLYPAELAGAVLLNTSVRALSPLYHRLQPRAWPTLVGGLFRPGDAPGLQRRVLALTSRHWHAEDEAGAALLAQWVAWQRACPVQPANALRQLLAAARYRAPSAPPPVPVRLLNGAGDRLVHPACSQALAQAWGLRLHQHPSAGHDLPLDAPDWVVGQALASMR</sequence>
<protein>
    <submittedName>
        <fullName evidence="2">Alpha/beta hydrolase</fullName>
    </submittedName>
</protein>
<dbReference type="InterPro" id="IPR000073">
    <property type="entry name" value="AB_hydrolase_1"/>
</dbReference>
<evidence type="ECO:0000259" key="1">
    <source>
        <dbReference type="Pfam" id="PF00561"/>
    </source>
</evidence>
<keyword evidence="2" id="KW-0378">Hydrolase</keyword>
<organism evidence="2 3">
    <name type="scientific">Sphaerotilus microaerophilus</name>
    <dbReference type="NCBI Taxonomy" id="2914710"/>
    <lineage>
        <taxon>Bacteria</taxon>
        <taxon>Pseudomonadati</taxon>
        <taxon>Pseudomonadota</taxon>
        <taxon>Betaproteobacteria</taxon>
        <taxon>Burkholderiales</taxon>
        <taxon>Sphaerotilaceae</taxon>
        <taxon>Sphaerotilus</taxon>
    </lineage>
</organism>
<keyword evidence="3" id="KW-1185">Reference proteome</keyword>
<dbReference type="Pfam" id="PF00561">
    <property type="entry name" value="Abhydrolase_1"/>
    <property type="match status" value="1"/>
</dbReference>
<dbReference type="SUPFAM" id="SSF53474">
    <property type="entry name" value="alpha/beta-Hydrolases"/>
    <property type="match status" value="1"/>
</dbReference>
<dbReference type="InterPro" id="IPR029058">
    <property type="entry name" value="AB_hydrolase_fold"/>
</dbReference>